<dbReference type="EMBL" id="NXGI01000030">
    <property type="protein sequence ID" value="PRM96155.1"/>
    <property type="molecule type" value="Genomic_DNA"/>
</dbReference>
<comment type="caution">
    <text evidence="2">The sequence shown here is derived from an EMBL/GenBank/DDBJ whole genome shotgun (WGS) entry which is preliminary data.</text>
</comment>
<evidence type="ECO:0000313" key="2">
    <source>
        <dbReference type="EMBL" id="PRM96155.1"/>
    </source>
</evidence>
<dbReference type="PANTHER" id="PTHR12526:SF630">
    <property type="entry name" value="GLYCOSYLTRANSFERASE"/>
    <property type="match status" value="1"/>
</dbReference>
<feature type="domain" description="Glycosyl transferase family 1" evidence="1">
    <location>
        <begin position="222"/>
        <end position="373"/>
    </location>
</feature>
<proteinExistence type="predicted"/>
<protein>
    <recommendedName>
        <fullName evidence="1">Glycosyl transferase family 1 domain-containing protein</fullName>
    </recommendedName>
</protein>
<name>A0A2S9TBE1_9BACT</name>
<dbReference type="AlphaFoldDB" id="A0A2S9TBE1"/>
<dbReference type="Gene3D" id="3.40.50.2000">
    <property type="entry name" value="Glycogen Phosphorylase B"/>
    <property type="match status" value="2"/>
</dbReference>
<evidence type="ECO:0000259" key="1">
    <source>
        <dbReference type="Pfam" id="PF00534"/>
    </source>
</evidence>
<accession>A0A2S9TBE1</accession>
<dbReference type="SUPFAM" id="SSF53756">
    <property type="entry name" value="UDP-Glycosyltransferase/glycogen phosphorylase"/>
    <property type="match status" value="1"/>
</dbReference>
<gene>
    <name evidence="2" type="ORF">CJ670_09275</name>
</gene>
<reference evidence="2 3" key="1">
    <citation type="submission" date="2017-09" db="EMBL/GenBank/DDBJ databases">
        <title>Reassesment of A. cryaerophilus.</title>
        <authorList>
            <person name="Perez-Cataluna A."/>
            <person name="Collado L."/>
            <person name="Salgado O."/>
            <person name="Lefinanco V."/>
            <person name="Figueras M.J."/>
        </authorList>
    </citation>
    <scope>NUCLEOTIDE SEQUENCE [LARGE SCALE GENOMIC DNA]</scope>
    <source>
        <strain evidence="2 3">LMG 9065</strain>
    </source>
</reference>
<dbReference type="GO" id="GO:0016757">
    <property type="term" value="F:glycosyltransferase activity"/>
    <property type="evidence" value="ECO:0007669"/>
    <property type="project" value="InterPro"/>
</dbReference>
<organism evidence="2 3">
    <name type="scientific">Aliarcobacter cryaerophilus</name>
    <dbReference type="NCBI Taxonomy" id="28198"/>
    <lineage>
        <taxon>Bacteria</taxon>
        <taxon>Pseudomonadati</taxon>
        <taxon>Campylobacterota</taxon>
        <taxon>Epsilonproteobacteria</taxon>
        <taxon>Campylobacterales</taxon>
        <taxon>Arcobacteraceae</taxon>
        <taxon>Aliarcobacter</taxon>
    </lineage>
</organism>
<evidence type="ECO:0000313" key="3">
    <source>
        <dbReference type="Proteomes" id="UP000239151"/>
    </source>
</evidence>
<dbReference type="InterPro" id="IPR001296">
    <property type="entry name" value="Glyco_trans_1"/>
</dbReference>
<dbReference type="Pfam" id="PF00534">
    <property type="entry name" value="Glycos_transf_1"/>
    <property type="match status" value="1"/>
</dbReference>
<dbReference type="PANTHER" id="PTHR12526">
    <property type="entry name" value="GLYCOSYLTRANSFERASE"/>
    <property type="match status" value="1"/>
</dbReference>
<dbReference type="CDD" id="cd03801">
    <property type="entry name" value="GT4_PimA-like"/>
    <property type="match status" value="1"/>
</dbReference>
<dbReference type="Proteomes" id="UP000239151">
    <property type="component" value="Unassembled WGS sequence"/>
</dbReference>
<sequence>MIKLVIYTENYFPGGLERFIFDLINGGLFDVHVIVNSENTRVVEFVKSRNINYSIIELSGFKLKIKENNFYNKFVKVFNFILHYFSMISNYFKIKNILKNMVNYENIMIVNGGYPAALSCFTTAIAAKKLGFTKVGLSVLSSPSSNYSNILFKLFQSMIDSISDKFIDFYIPNSKDIKFKLISDVNIDSQKINVVYTGVRLQKELEVTNELEYADGIINRLDNDVWIAMVGLLGSTKRQDLLLEAITELDNQTKLILVGDGPNKEKLIQMALELGIQNRVVFTGWMDNPENIYRFVDMIVFLSDQEGLPYVISEAMSYKIPIIASSVGGIPEQIIDSHGGYIVDNNKNDVVKKIKSLKNNQVKQNEFINYSFKRVKNEFSITKMNQRILELYTK</sequence>